<dbReference type="PANTHER" id="PTHR47959:SF13">
    <property type="entry name" value="ATP-DEPENDENT RNA HELICASE RHLE"/>
    <property type="match status" value="1"/>
</dbReference>
<name>X1KJ78_9ZZZZ</name>
<protein>
    <recommendedName>
        <fullName evidence="8">Helicase C-terminal domain-containing protein</fullName>
    </recommendedName>
</protein>
<feature type="domain" description="Helicase ATP-binding" evidence="5">
    <location>
        <begin position="1"/>
        <end position="92"/>
    </location>
</feature>
<organism evidence="7">
    <name type="scientific">marine sediment metagenome</name>
    <dbReference type="NCBI Taxonomy" id="412755"/>
    <lineage>
        <taxon>unclassified sequences</taxon>
        <taxon>metagenomes</taxon>
        <taxon>ecological metagenomes</taxon>
    </lineage>
</organism>
<dbReference type="InterPro" id="IPR014001">
    <property type="entry name" value="Helicase_ATP-bd"/>
</dbReference>
<dbReference type="Pfam" id="PF00270">
    <property type="entry name" value="DEAD"/>
    <property type="match status" value="1"/>
</dbReference>
<dbReference type="GO" id="GO:0016787">
    <property type="term" value="F:hydrolase activity"/>
    <property type="evidence" value="ECO:0007669"/>
    <property type="project" value="UniProtKB-KW"/>
</dbReference>
<dbReference type="GO" id="GO:0003724">
    <property type="term" value="F:RNA helicase activity"/>
    <property type="evidence" value="ECO:0007669"/>
    <property type="project" value="TreeGrafter"/>
</dbReference>
<evidence type="ECO:0000313" key="7">
    <source>
        <dbReference type="EMBL" id="GAI07097.1"/>
    </source>
</evidence>
<dbReference type="InterPro" id="IPR011545">
    <property type="entry name" value="DEAD/DEAH_box_helicase_dom"/>
</dbReference>
<evidence type="ECO:0000256" key="1">
    <source>
        <dbReference type="ARBA" id="ARBA00022741"/>
    </source>
</evidence>
<dbReference type="CDD" id="cd00268">
    <property type="entry name" value="DEADc"/>
    <property type="match status" value="1"/>
</dbReference>
<dbReference type="PROSITE" id="PS51192">
    <property type="entry name" value="HELICASE_ATP_BIND_1"/>
    <property type="match status" value="1"/>
</dbReference>
<dbReference type="Pfam" id="PF00271">
    <property type="entry name" value="Helicase_C"/>
    <property type="match status" value="1"/>
</dbReference>
<dbReference type="PANTHER" id="PTHR47959">
    <property type="entry name" value="ATP-DEPENDENT RNA HELICASE RHLE-RELATED"/>
    <property type="match status" value="1"/>
</dbReference>
<dbReference type="Gene3D" id="3.40.50.300">
    <property type="entry name" value="P-loop containing nucleotide triphosphate hydrolases"/>
    <property type="match status" value="2"/>
</dbReference>
<dbReference type="SMART" id="SM00490">
    <property type="entry name" value="HELICc"/>
    <property type="match status" value="1"/>
</dbReference>
<comment type="caution">
    <text evidence="7">The sequence shown here is derived from an EMBL/GenBank/DDBJ whole genome shotgun (WGS) entry which is preliminary data.</text>
</comment>
<gene>
    <name evidence="7" type="ORF">S06H3_17423</name>
</gene>
<evidence type="ECO:0000256" key="3">
    <source>
        <dbReference type="ARBA" id="ARBA00022806"/>
    </source>
</evidence>
<dbReference type="GO" id="GO:0005524">
    <property type="term" value="F:ATP binding"/>
    <property type="evidence" value="ECO:0007669"/>
    <property type="project" value="UniProtKB-KW"/>
</dbReference>
<evidence type="ECO:0000256" key="4">
    <source>
        <dbReference type="ARBA" id="ARBA00022840"/>
    </source>
</evidence>
<dbReference type="PROSITE" id="PS00039">
    <property type="entry name" value="DEAD_ATP_HELICASE"/>
    <property type="match status" value="1"/>
</dbReference>
<evidence type="ECO:0008006" key="8">
    <source>
        <dbReference type="Google" id="ProtNLM"/>
    </source>
</evidence>
<dbReference type="AlphaFoldDB" id="X1KJ78"/>
<keyword evidence="2" id="KW-0378">Hydrolase</keyword>
<evidence type="ECO:0000256" key="2">
    <source>
        <dbReference type="ARBA" id="ARBA00022801"/>
    </source>
</evidence>
<keyword evidence="3" id="KW-0347">Helicase</keyword>
<reference evidence="7" key="1">
    <citation type="journal article" date="2014" name="Front. Microbiol.">
        <title>High frequency of phylogenetically diverse reductive dehalogenase-homologous genes in deep subseafloor sedimentary metagenomes.</title>
        <authorList>
            <person name="Kawai M."/>
            <person name="Futagami T."/>
            <person name="Toyoda A."/>
            <person name="Takaki Y."/>
            <person name="Nishi S."/>
            <person name="Hori S."/>
            <person name="Arai W."/>
            <person name="Tsubouchi T."/>
            <person name="Morono Y."/>
            <person name="Uchiyama I."/>
            <person name="Ito T."/>
            <person name="Fujiyama A."/>
            <person name="Inagaki F."/>
            <person name="Takami H."/>
        </authorList>
    </citation>
    <scope>NUCLEOTIDE SEQUENCE</scope>
    <source>
        <strain evidence="7">Expedition CK06-06</strain>
    </source>
</reference>
<dbReference type="InterPro" id="IPR044742">
    <property type="entry name" value="DEAD/DEAH_RhlB"/>
</dbReference>
<dbReference type="SUPFAM" id="SSF52540">
    <property type="entry name" value="P-loop containing nucleoside triphosphate hydrolases"/>
    <property type="match status" value="1"/>
</dbReference>
<accession>X1KJ78</accession>
<dbReference type="GO" id="GO:0003676">
    <property type="term" value="F:nucleic acid binding"/>
    <property type="evidence" value="ECO:0007669"/>
    <property type="project" value="InterPro"/>
</dbReference>
<dbReference type="InterPro" id="IPR050079">
    <property type="entry name" value="DEAD_box_RNA_helicase"/>
</dbReference>
<dbReference type="InterPro" id="IPR000629">
    <property type="entry name" value="RNA-helicase_DEAD-box_CS"/>
</dbReference>
<evidence type="ECO:0000259" key="6">
    <source>
        <dbReference type="PROSITE" id="PS51194"/>
    </source>
</evidence>
<dbReference type="InterPro" id="IPR001650">
    <property type="entry name" value="Helicase_C-like"/>
</dbReference>
<keyword evidence="4" id="KW-0067">ATP-binding</keyword>
<dbReference type="EMBL" id="BARV01008702">
    <property type="protein sequence ID" value="GAI07097.1"/>
    <property type="molecule type" value="Genomic_DNA"/>
</dbReference>
<dbReference type="PROSITE" id="PS51194">
    <property type="entry name" value="HELICASE_CTER"/>
    <property type="match status" value="1"/>
</dbReference>
<dbReference type="InterPro" id="IPR027417">
    <property type="entry name" value="P-loop_NTPase"/>
</dbReference>
<dbReference type="CDD" id="cd18787">
    <property type="entry name" value="SF2_C_DEAD"/>
    <property type="match status" value="1"/>
</dbReference>
<feature type="non-terminal residue" evidence="7">
    <location>
        <position position="1"/>
    </location>
</feature>
<dbReference type="GO" id="GO:0005829">
    <property type="term" value="C:cytosol"/>
    <property type="evidence" value="ECO:0007669"/>
    <property type="project" value="TreeGrafter"/>
</dbReference>
<keyword evidence="1" id="KW-0547">Nucleotide-binding</keyword>
<proteinExistence type="predicted"/>
<feature type="domain" description="Helicase C-terminal" evidence="6">
    <location>
        <begin position="103"/>
        <end position="255"/>
    </location>
</feature>
<evidence type="ECO:0000259" key="5">
    <source>
        <dbReference type="PROSITE" id="PS51192"/>
    </source>
</evidence>
<sequence>RQIKQLKSGVHIVVGTPGRIIDHLERGTLKLRAVHMVVLDEADRMLDMGFVNDINKILDKVPKNKQTSLFSATIDRNVWKICDKYMDRPEKILVSKDEIALEQIEQRYVKVDSSSRFPILRELIVDQGIRKAIIFTRTKRGAHSLSRKLKRSGYNADALHGNLSQPQRDRVTRAFRKDKVDFLVATDIAARGLDIGGITHIINYNIPREWRNPALKCRVASDLEHTLGRAGPLTYYERIDATIQIFWTPSSHTTG</sequence>